<sequence length="274" mass="30090">MSSQIPSASQGRQKPSEQGKDPQTTPTKKTNSVSSAKRLLSALSPQKEKPTEPKSSRTSVSKACRTPSLASICPAISQPVFNAPLTKPTQPQMIQSWGGDQYMQDNDSTTPYFNEDTHELLTALGHKVAEAVEKVCKTLLKMSAISGPLENPVTLYLTYIPEGTLEAIKMCMSISTVYAWQTAMDRHSKIGNKFRMLTGFLQDSMEKMHAQTEAQSKAVIEAIKATPATPAIPPQGHTHRLQPKMHWPKPLCTAHCRRENLLSPTHSKLTTPQG</sequence>
<dbReference type="Proteomes" id="UP000305067">
    <property type="component" value="Unassembled WGS sequence"/>
</dbReference>
<accession>A0A5C3Q3L0</accession>
<organism evidence="2 3">
    <name type="scientific">Pterulicium gracile</name>
    <dbReference type="NCBI Taxonomy" id="1884261"/>
    <lineage>
        <taxon>Eukaryota</taxon>
        <taxon>Fungi</taxon>
        <taxon>Dikarya</taxon>
        <taxon>Basidiomycota</taxon>
        <taxon>Agaricomycotina</taxon>
        <taxon>Agaricomycetes</taxon>
        <taxon>Agaricomycetidae</taxon>
        <taxon>Agaricales</taxon>
        <taxon>Pleurotineae</taxon>
        <taxon>Pterulaceae</taxon>
        <taxon>Pterulicium</taxon>
    </lineage>
</organism>
<feature type="compositionally biased region" description="Polar residues" evidence="1">
    <location>
        <begin position="1"/>
        <end position="13"/>
    </location>
</feature>
<dbReference type="AlphaFoldDB" id="A0A5C3Q3L0"/>
<feature type="compositionally biased region" description="Basic and acidic residues" evidence="1">
    <location>
        <begin position="46"/>
        <end position="55"/>
    </location>
</feature>
<evidence type="ECO:0000313" key="3">
    <source>
        <dbReference type="Proteomes" id="UP000305067"/>
    </source>
</evidence>
<feature type="region of interest" description="Disordered" evidence="1">
    <location>
        <begin position="1"/>
        <end position="63"/>
    </location>
</feature>
<keyword evidence="3" id="KW-1185">Reference proteome</keyword>
<protein>
    <submittedName>
        <fullName evidence="2">Uncharacterized protein</fullName>
    </submittedName>
</protein>
<evidence type="ECO:0000256" key="1">
    <source>
        <dbReference type="SAM" id="MobiDB-lite"/>
    </source>
</evidence>
<dbReference type="EMBL" id="ML178878">
    <property type="protein sequence ID" value="TFK95649.1"/>
    <property type="molecule type" value="Genomic_DNA"/>
</dbReference>
<name>A0A5C3Q3L0_9AGAR</name>
<gene>
    <name evidence="2" type="ORF">BDV98DRAFT_598391</name>
</gene>
<reference evidence="2 3" key="1">
    <citation type="journal article" date="2019" name="Nat. Ecol. Evol.">
        <title>Megaphylogeny resolves global patterns of mushroom evolution.</title>
        <authorList>
            <person name="Varga T."/>
            <person name="Krizsan K."/>
            <person name="Foldi C."/>
            <person name="Dima B."/>
            <person name="Sanchez-Garcia M."/>
            <person name="Sanchez-Ramirez S."/>
            <person name="Szollosi G.J."/>
            <person name="Szarkandi J.G."/>
            <person name="Papp V."/>
            <person name="Albert L."/>
            <person name="Andreopoulos W."/>
            <person name="Angelini C."/>
            <person name="Antonin V."/>
            <person name="Barry K.W."/>
            <person name="Bougher N.L."/>
            <person name="Buchanan P."/>
            <person name="Buyck B."/>
            <person name="Bense V."/>
            <person name="Catcheside P."/>
            <person name="Chovatia M."/>
            <person name="Cooper J."/>
            <person name="Damon W."/>
            <person name="Desjardin D."/>
            <person name="Finy P."/>
            <person name="Geml J."/>
            <person name="Haridas S."/>
            <person name="Hughes K."/>
            <person name="Justo A."/>
            <person name="Karasinski D."/>
            <person name="Kautmanova I."/>
            <person name="Kiss B."/>
            <person name="Kocsube S."/>
            <person name="Kotiranta H."/>
            <person name="LaButti K.M."/>
            <person name="Lechner B.E."/>
            <person name="Liimatainen K."/>
            <person name="Lipzen A."/>
            <person name="Lukacs Z."/>
            <person name="Mihaltcheva S."/>
            <person name="Morgado L.N."/>
            <person name="Niskanen T."/>
            <person name="Noordeloos M.E."/>
            <person name="Ohm R.A."/>
            <person name="Ortiz-Santana B."/>
            <person name="Ovrebo C."/>
            <person name="Racz N."/>
            <person name="Riley R."/>
            <person name="Savchenko A."/>
            <person name="Shiryaev A."/>
            <person name="Soop K."/>
            <person name="Spirin V."/>
            <person name="Szebenyi C."/>
            <person name="Tomsovsky M."/>
            <person name="Tulloss R.E."/>
            <person name="Uehling J."/>
            <person name="Grigoriev I.V."/>
            <person name="Vagvolgyi C."/>
            <person name="Papp T."/>
            <person name="Martin F.M."/>
            <person name="Miettinen O."/>
            <person name="Hibbett D.S."/>
            <person name="Nagy L.G."/>
        </authorList>
    </citation>
    <scope>NUCLEOTIDE SEQUENCE [LARGE SCALE GENOMIC DNA]</scope>
    <source>
        <strain evidence="2 3">CBS 309.79</strain>
    </source>
</reference>
<feature type="compositionally biased region" description="Polar residues" evidence="1">
    <location>
        <begin position="21"/>
        <end position="35"/>
    </location>
</feature>
<proteinExistence type="predicted"/>
<evidence type="ECO:0000313" key="2">
    <source>
        <dbReference type="EMBL" id="TFK95649.1"/>
    </source>
</evidence>